<gene>
    <name evidence="2" type="primary">YPT10</name>
    <name evidence="2" type="ORF">ATY40_BA7504195</name>
</gene>
<dbReference type="SMART" id="SM00174">
    <property type="entry name" value="RHO"/>
    <property type="match status" value="1"/>
</dbReference>
<name>A0A1B2JGH5_PICPA</name>
<dbReference type="PROSITE" id="PS51419">
    <property type="entry name" value="RAB"/>
    <property type="match status" value="1"/>
</dbReference>
<evidence type="ECO:0000256" key="1">
    <source>
        <dbReference type="ARBA" id="ARBA00022741"/>
    </source>
</evidence>
<accession>A0A1B2JGH5</accession>
<dbReference type="PROSITE" id="PS51420">
    <property type="entry name" value="RHO"/>
    <property type="match status" value="1"/>
</dbReference>
<dbReference type="AlphaFoldDB" id="A0A1B2JGH5"/>
<dbReference type="PANTHER" id="PTHR47978">
    <property type="match status" value="1"/>
</dbReference>
<dbReference type="EMBL" id="CP014586">
    <property type="protein sequence ID" value="ANZ77092.1"/>
    <property type="molecule type" value="Genomic_DNA"/>
</dbReference>
<sequence>MARPSVQNKRSSQSLFTPIASKEADLKIVLLGESAVGKSSLVTRFASNAFDADKESTIGAAFIVKKYYVTDPETSEVKLINFQIWDTAGQERYQSLAPMYYRNASVAIIVFDLTDISSLKKAEFWIAELEAYNREEHKIQILLVGNKSDLSKNENDNQILETVERLEVPYFKTSAKEGTGVDELFKHIVDSIDESIFVKSRETLDLDQKSKKSSCC</sequence>
<dbReference type="InterPro" id="IPR027417">
    <property type="entry name" value="P-loop_NTPase"/>
</dbReference>
<dbReference type="SMART" id="SM00175">
    <property type="entry name" value="RAB"/>
    <property type="match status" value="1"/>
</dbReference>
<reference evidence="2 3" key="1">
    <citation type="submission" date="2016-02" db="EMBL/GenBank/DDBJ databases">
        <title>Comparative genomic and transcriptomic foundation for Pichia pastoris.</title>
        <authorList>
            <person name="Love K.R."/>
            <person name="Shah K.A."/>
            <person name="Whittaker C.A."/>
            <person name="Wu J."/>
            <person name="Bartlett M.C."/>
            <person name="Ma D."/>
            <person name="Leeson R.L."/>
            <person name="Priest M."/>
            <person name="Young S.K."/>
            <person name="Love J.C."/>
        </authorList>
    </citation>
    <scope>NUCLEOTIDE SEQUENCE [LARGE SCALE GENOMIC DNA]</scope>
    <source>
        <strain evidence="2 3">ATCC 28485</strain>
    </source>
</reference>
<dbReference type="NCBIfam" id="TIGR00231">
    <property type="entry name" value="small_GTP"/>
    <property type="match status" value="1"/>
</dbReference>
<dbReference type="Gene3D" id="3.40.50.300">
    <property type="entry name" value="P-loop containing nucleotide triphosphate hydrolases"/>
    <property type="match status" value="1"/>
</dbReference>
<evidence type="ECO:0000313" key="2">
    <source>
        <dbReference type="EMBL" id="ANZ77092.1"/>
    </source>
</evidence>
<dbReference type="FunFam" id="3.40.50.300:FF:000808">
    <property type="entry name" value="Small GTP-binding protein, putative"/>
    <property type="match status" value="1"/>
</dbReference>
<dbReference type="SMART" id="SM00173">
    <property type="entry name" value="RAS"/>
    <property type="match status" value="1"/>
</dbReference>
<organism evidence="2 3">
    <name type="scientific">Komagataella pastoris</name>
    <name type="common">Yeast</name>
    <name type="synonym">Pichia pastoris</name>
    <dbReference type="NCBI Taxonomy" id="4922"/>
    <lineage>
        <taxon>Eukaryota</taxon>
        <taxon>Fungi</taxon>
        <taxon>Dikarya</taxon>
        <taxon>Ascomycota</taxon>
        <taxon>Saccharomycotina</taxon>
        <taxon>Pichiomycetes</taxon>
        <taxon>Pichiales</taxon>
        <taxon>Pichiaceae</taxon>
        <taxon>Komagataella</taxon>
    </lineage>
</organism>
<dbReference type="SUPFAM" id="SSF52540">
    <property type="entry name" value="P-loop containing nucleoside triphosphate hydrolases"/>
    <property type="match status" value="1"/>
</dbReference>
<dbReference type="PROSITE" id="PS51421">
    <property type="entry name" value="RAS"/>
    <property type="match status" value="1"/>
</dbReference>
<dbReference type="GO" id="GO:0005525">
    <property type="term" value="F:GTP binding"/>
    <property type="evidence" value="ECO:0007669"/>
    <property type="project" value="InterPro"/>
</dbReference>
<evidence type="ECO:0000313" key="3">
    <source>
        <dbReference type="Proteomes" id="UP000094565"/>
    </source>
</evidence>
<dbReference type="Pfam" id="PF00071">
    <property type="entry name" value="Ras"/>
    <property type="match status" value="1"/>
</dbReference>
<dbReference type="PROSITE" id="PS51417">
    <property type="entry name" value="ARF"/>
    <property type="match status" value="1"/>
</dbReference>
<dbReference type="GO" id="GO:0003924">
    <property type="term" value="F:GTPase activity"/>
    <property type="evidence" value="ECO:0007669"/>
    <property type="project" value="InterPro"/>
</dbReference>
<dbReference type="CDD" id="cd00154">
    <property type="entry name" value="Rab"/>
    <property type="match status" value="1"/>
</dbReference>
<keyword evidence="3" id="KW-1185">Reference proteome</keyword>
<dbReference type="OrthoDB" id="63533at2759"/>
<proteinExistence type="predicted"/>
<dbReference type="SMART" id="SM00176">
    <property type="entry name" value="RAN"/>
    <property type="match status" value="1"/>
</dbReference>
<dbReference type="Proteomes" id="UP000094565">
    <property type="component" value="Chromosome 3"/>
</dbReference>
<keyword evidence="1" id="KW-0547">Nucleotide-binding</keyword>
<dbReference type="PRINTS" id="PR00449">
    <property type="entry name" value="RASTRNSFRMNG"/>
</dbReference>
<protein>
    <submittedName>
        <fullName evidence="2">BA75_04195T0</fullName>
    </submittedName>
</protein>
<dbReference type="InterPro" id="IPR001806">
    <property type="entry name" value="Small_GTPase"/>
</dbReference>
<dbReference type="InterPro" id="IPR005225">
    <property type="entry name" value="Small_GTP-bd"/>
</dbReference>